<sequence length="113" mass="10843">MPPVARFVTFFLPLLASTADSPGTTFAVARLLVRSDAASDVHLAGAVVHGSLVPVTPTTSGGATAGATGGGSLSVGADSALDDGGAGVGLIGGSAGDHDVCGEEPPLLLACWS</sequence>
<feature type="signal peptide" evidence="1">
    <location>
        <begin position="1"/>
        <end position="19"/>
    </location>
</feature>
<evidence type="ECO:0008006" key="4">
    <source>
        <dbReference type="Google" id="ProtNLM"/>
    </source>
</evidence>
<protein>
    <recommendedName>
        <fullName evidence="4">Secreted protein</fullName>
    </recommendedName>
</protein>
<evidence type="ECO:0000256" key="1">
    <source>
        <dbReference type="SAM" id="SignalP"/>
    </source>
</evidence>
<dbReference type="AlphaFoldDB" id="A0A6A4C1M5"/>
<evidence type="ECO:0000313" key="3">
    <source>
        <dbReference type="Proteomes" id="UP000437068"/>
    </source>
</evidence>
<feature type="chain" id="PRO_5025394553" description="Secreted protein" evidence="1">
    <location>
        <begin position="20"/>
        <end position="113"/>
    </location>
</feature>
<reference evidence="2 3" key="1">
    <citation type="submission" date="2018-08" db="EMBL/GenBank/DDBJ databases">
        <title>Genomic investigation of the strawberry pathogen Phytophthora fragariae indicates pathogenicity is determined by transcriptional variation in three key races.</title>
        <authorList>
            <person name="Adams T.M."/>
            <person name="Armitage A.D."/>
            <person name="Sobczyk M.K."/>
            <person name="Bates H.J."/>
            <person name="Dunwell J.M."/>
            <person name="Nellist C.F."/>
            <person name="Harrison R.J."/>
        </authorList>
    </citation>
    <scope>NUCLEOTIDE SEQUENCE [LARGE SCALE GENOMIC DNA]</scope>
    <source>
        <strain evidence="2 3">A4</strain>
    </source>
</reference>
<keyword evidence="1" id="KW-0732">Signal</keyword>
<dbReference type="Proteomes" id="UP000437068">
    <property type="component" value="Unassembled WGS sequence"/>
</dbReference>
<organism evidence="2 3">
    <name type="scientific">Phytophthora fragariae</name>
    <dbReference type="NCBI Taxonomy" id="53985"/>
    <lineage>
        <taxon>Eukaryota</taxon>
        <taxon>Sar</taxon>
        <taxon>Stramenopiles</taxon>
        <taxon>Oomycota</taxon>
        <taxon>Peronosporomycetes</taxon>
        <taxon>Peronosporales</taxon>
        <taxon>Peronosporaceae</taxon>
        <taxon>Phytophthora</taxon>
    </lineage>
</organism>
<comment type="caution">
    <text evidence="2">The sequence shown here is derived from an EMBL/GenBank/DDBJ whole genome shotgun (WGS) entry which is preliminary data.</text>
</comment>
<name>A0A6A4C1M5_9STRA</name>
<accession>A0A6A4C1M5</accession>
<dbReference type="EMBL" id="QXGE01002210">
    <property type="protein sequence ID" value="KAE9283865.1"/>
    <property type="molecule type" value="Genomic_DNA"/>
</dbReference>
<proteinExistence type="predicted"/>
<gene>
    <name evidence="2" type="ORF">PF001_g22656</name>
</gene>
<evidence type="ECO:0000313" key="2">
    <source>
        <dbReference type="EMBL" id="KAE9283865.1"/>
    </source>
</evidence>